<accession>A0A1G2SDD0</accession>
<comment type="caution">
    <text evidence="2">The sequence shown here is derived from an EMBL/GenBank/DDBJ whole genome shotgun (WGS) entry which is preliminary data.</text>
</comment>
<feature type="transmembrane region" description="Helical" evidence="1">
    <location>
        <begin position="6"/>
        <end position="23"/>
    </location>
</feature>
<dbReference type="STRING" id="1802727.A2937_02230"/>
<evidence type="ECO:0000313" key="2">
    <source>
        <dbReference type="EMBL" id="OHA83000.1"/>
    </source>
</evidence>
<proteinExistence type="predicted"/>
<organism evidence="2 3">
    <name type="scientific">Candidatus Yonathbacteria bacterium RIFCSPLOWO2_01_FULL_47_33b</name>
    <dbReference type="NCBI Taxonomy" id="1802727"/>
    <lineage>
        <taxon>Bacteria</taxon>
        <taxon>Candidatus Yonathiibacteriota</taxon>
    </lineage>
</organism>
<dbReference type="AlphaFoldDB" id="A0A1G2SDD0"/>
<keyword evidence="1" id="KW-0472">Membrane</keyword>
<protein>
    <submittedName>
        <fullName evidence="2">Uncharacterized protein</fullName>
    </submittedName>
</protein>
<name>A0A1G2SDD0_9BACT</name>
<dbReference type="Proteomes" id="UP000177987">
    <property type="component" value="Unassembled WGS sequence"/>
</dbReference>
<sequence>MKSKTLTIFIAIIVVIISVILFVRYQSIALLEHEFKSTGNSATMAQAKWNVYINTKYGYTLQYPQSVYLQPKQEEERLPTEESSSIEMGRRGTADVGIQISAWTPYTYQVTDKTALEYNRIANLDLKPFAETLRKKFVDDKNPNFPNKNIGGLEEINFSGHKAYAATVTGYMDGYGSDTFRYIYLDGGSHKLVLQYSLKGDLSKQVIDSFKFTE</sequence>
<dbReference type="EMBL" id="MHUW01000021">
    <property type="protein sequence ID" value="OHA83000.1"/>
    <property type="molecule type" value="Genomic_DNA"/>
</dbReference>
<evidence type="ECO:0000313" key="3">
    <source>
        <dbReference type="Proteomes" id="UP000177987"/>
    </source>
</evidence>
<keyword evidence="1" id="KW-1133">Transmembrane helix</keyword>
<keyword evidence="1" id="KW-0812">Transmembrane</keyword>
<gene>
    <name evidence="2" type="ORF">A2937_02230</name>
</gene>
<evidence type="ECO:0000256" key="1">
    <source>
        <dbReference type="SAM" id="Phobius"/>
    </source>
</evidence>
<reference evidence="2 3" key="1">
    <citation type="journal article" date="2016" name="Nat. Commun.">
        <title>Thousands of microbial genomes shed light on interconnected biogeochemical processes in an aquifer system.</title>
        <authorList>
            <person name="Anantharaman K."/>
            <person name="Brown C.T."/>
            <person name="Hug L.A."/>
            <person name="Sharon I."/>
            <person name="Castelle C.J."/>
            <person name="Probst A.J."/>
            <person name="Thomas B.C."/>
            <person name="Singh A."/>
            <person name="Wilkins M.J."/>
            <person name="Karaoz U."/>
            <person name="Brodie E.L."/>
            <person name="Williams K.H."/>
            <person name="Hubbard S.S."/>
            <person name="Banfield J.F."/>
        </authorList>
    </citation>
    <scope>NUCLEOTIDE SEQUENCE [LARGE SCALE GENOMIC DNA]</scope>
</reference>